<comment type="caution">
    <text evidence="2">The sequence shown here is derived from an EMBL/GenBank/DDBJ whole genome shotgun (WGS) entry which is preliminary data.</text>
</comment>
<feature type="region of interest" description="Disordered" evidence="1">
    <location>
        <begin position="197"/>
        <end position="247"/>
    </location>
</feature>
<protein>
    <submittedName>
        <fullName evidence="2">Uncharacterized protein</fullName>
    </submittedName>
</protein>
<proteinExistence type="predicted"/>
<dbReference type="EMBL" id="JAUEPP010000002">
    <property type="protein sequence ID" value="KAK3351070.1"/>
    <property type="molecule type" value="Genomic_DNA"/>
</dbReference>
<evidence type="ECO:0000313" key="2">
    <source>
        <dbReference type="EMBL" id="KAK3351070.1"/>
    </source>
</evidence>
<reference evidence="2" key="2">
    <citation type="submission" date="2023-06" db="EMBL/GenBank/DDBJ databases">
        <authorList>
            <consortium name="Lawrence Berkeley National Laboratory"/>
            <person name="Haridas S."/>
            <person name="Hensen N."/>
            <person name="Bonometti L."/>
            <person name="Westerberg I."/>
            <person name="Brannstrom I.O."/>
            <person name="Guillou S."/>
            <person name="Cros-Aarteil S."/>
            <person name="Calhoun S."/>
            <person name="Kuo A."/>
            <person name="Mondo S."/>
            <person name="Pangilinan J."/>
            <person name="Riley R."/>
            <person name="Labutti K."/>
            <person name="Andreopoulos B."/>
            <person name="Lipzen A."/>
            <person name="Chen C."/>
            <person name="Yanf M."/>
            <person name="Daum C."/>
            <person name="Ng V."/>
            <person name="Clum A."/>
            <person name="Steindorff A."/>
            <person name="Ohm R."/>
            <person name="Martin F."/>
            <person name="Silar P."/>
            <person name="Natvig D."/>
            <person name="Lalanne C."/>
            <person name="Gautier V."/>
            <person name="Ament-Velasquez S.L."/>
            <person name="Kruys A."/>
            <person name="Hutchinson M.I."/>
            <person name="Powell A.J."/>
            <person name="Barry K."/>
            <person name="Miller A.N."/>
            <person name="Grigoriev I.V."/>
            <person name="Debuchy R."/>
            <person name="Gladieux P."/>
            <person name="Thoren M.H."/>
            <person name="Johannesson H."/>
        </authorList>
    </citation>
    <scope>NUCLEOTIDE SEQUENCE</scope>
    <source>
        <strain evidence="2">CBS 560.94</strain>
    </source>
</reference>
<name>A0AAE0MVI7_9PEZI</name>
<sequence>MGRAYTAYRTWASKRKLQVKQHLPDRKSLRTYSASLNCDENLQSILESSKPPTLDKLKSLPEFANTDDHAFVVYLLILEKPSEYQASGSGSHTPSHHGSQDQTFTTAATLPIKPVQTGQFATSNRPMSPASTTSQSKYAAAPVEADPFAVNTDAKAKEDFENAFASFQNLHAKPTIATEIAKASGFSKFDSEFSPISELEWDDESDSESEAGETKGGFGFDDDFAPASPAVKPPFSNAALAIKGNTE</sequence>
<dbReference type="Proteomes" id="UP001278500">
    <property type="component" value="Unassembled WGS sequence"/>
</dbReference>
<accession>A0AAE0MVI7</accession>
<keyword evidence="3" id="KW-1185">Reference proteome</keyword>
<dbReference type="RefSeq" id="XP_062684365.1">
    <property type="nucleotide sequence ID" value="XM_062826320.1"/>
</dbReference>
<organism evidence="2 3">
    <name type="scientific">Neurospora tetraspora</name>
    <dbReference type="NCBI Taxonomy" id="94610"/>
    <lineage>
        <taxon>Eukaryota</taxon>
        <taxon>Fungi</taxon>
        <taxon>Dikarya</taxon>
        <taxon>Ascomycota</taxon>
        <taxon>Pezizomycotina</taxon>
        <taxon>Sordariomycetes</taxon>
        <taxon>Sordariomycetidae</taxon>
        <taxon>Sordariales</taxon>
        <taxon>Sordariaceae</taxon>
        <taxon>Neurospora</taxon>
    </lineage>
</organism>
<dbReference type="AlphaFoldDB" id="A0AAE0MVI7"/>
<reference evidence="2" key="1">
    <citation type="journal article" date="2023" name="Mol. Phylogenet. Evol.">
        <title>Genome-scale phylogeny and comparative genomics of the fungal order Sordariales.</title>
        <authorList>
            <person name="Hensen N."/>
            <person name="Bonometti L."/>
            <person name="Westerberg I."/>
            <person name="Brannstrom I.O."/>
            <person name="Guillou S."/>
            <person name="Cros-Aarteil S."/>
            <person name="Calhoun S."/>
            <person name="Haridas S."/>
            <person name="Kuo A."/>
            <person name="Mondo S."/>
            <person name="Pangilinan J."/>
            <person name="Riley R."/>
            <person name="LaButti K."/>
            <person name="Andreopoulos B."/>
            <person name="Lipzen A."/>
            <person name="Chen C."/>
            <person name="Yan M."/>
            <person name="Daum C."/>
            <person name="Ng V."/>
            <person name="Clum A."/>
            <person name="Steindorff A."/>
            <person name="Ohm R.A."/>
            <person name="Martin F."/>
            <person name="Silar P."/>
            <person name="Natvig D.O."/>
            <person name="Lalanne C."/>
            <person name="Gautier V."/>
            <person name="Ament-Velasquez S.L."/>
            <person name="Kruys A."/>
            <person name="Hutchinson M.I."/>
            <person name="Powell A.J."/>
            <person name="Barry K."/>
            <person name="Miller A.N."/>
            <person name="Grigoriev I.V."/>
            <person name="Debuchy R."/>
            <person name="Gladieux P."/>
            <person name="Hiltunen Thoren M."/>
            <person name="Johannesson H."/>
        </authorList>
    </citation>
    <scope>NUCLEOTIDE SEQUENCE</scope>
    <source>
        <strain evidence="2">CBS 560.94</strain>
    </source>
</reference>
<feature type="compositionally biased region" description="Acidic residues" evidence="1">
    <location>
        <begin position="199"/>
        <end position="211"/>
    </location>
</feature>
<evidence type="ECO:0000313" key="3">
    <source>
        <dbReference type="Proteomes" id="UP001278500"/>
    </source>
</evidence>
<evidence type="ECO:0000256" key="1">
    <source>
        <dbReference type="SAM" id="MobiDB-lite"/>
    </source>
</evidence>
<dbReference type="GeneID" id="87863474"/>
<gene>
    <name evidence="2" type="ORF">B0H65DRAFT_456816</name>
</gene>